<dbReference type="Gene3D" id="2.80.10.50">
    <property type="match status" value="2"/>
</dbReference>
<feature type="domain" description="DUF569" evidence="2">
    <location>
        <begin position="1"/>
        <end position="145"/>
    </location>
</feature>
<organism evidence="3 4">
    <name type="scientific">Trapa natans</name>
    <name type="common">Water chestnut</name>
    <dbReference type="NCBI Taxonomy" id="22666"/>
    <lineage>
        <taxon>Eukaryota</taxon>
        <taxon>Viridiplantae</taxon>
        <taxon>Streptophyta</taxon>
        <taxon>Embryophyta</taxon>
        <taxon>Tracheophyta</taxon>
        <taxon>Spermatophyta</taxon>
        <taxon>Magnoliopsida</taxon>
        <taxon>eudicotyledons</taxon>
        <taxon>Gunneridae</taxon>
        <taxon>Pentapetalae</taxon>
        <taxon>rosids</taxon>
        <taxon>malvids</taxon>
        <taxon>Myrtales</taxon>
        <taxon>Lythraceae</taxon>
        <taxon>Trapa</taxon>
    </lineage>
</organism>
<name>A0AAN7LKZ2_TRANT</name>
<feature type="compositionally biased region" description="Polar residues" evidence="1">
    <location>
        <begin position="416"/>
        <end position="429"/>
    </location>
</feature>
<dbReference type="Pfam" id="PF04601">
    <property type="entry name" value="DUF569"/>
    <property type="match status" value="3"/>
</dbReference>
<accession>A0AAN7LKZ2</accession>
<reference evidence="3 4" key="1">
    <citation type="journal article" date="2023" name="Hortic Res">
        <title>Pangenome of water caltrop reveals structural variations and asymmetric subgenome divergence after allopolyploidization.</title>
        <authorList>
            <person name="Zhang X."/>
            <person name="Chen Y."/>
            <person name="Wang L."/>
            <person name="Yuan Y."/>
            <person name="Fang M."/>
            <person name="Shi L."/>
            <person name="Lu R."/>
            <person name="Comes H.P."/>
            <person name="Ma Y."/>
            <person name="Chen Y."/>
            <person name="Huang G."/>
            <person name="Zhou Y."/>
            <person name="Zheng Z."/>
            <person name="Qiu Y."/>
        </authorList>
    </citation>
    <scope>NUCLEOTIDE SEQUENCE [LARGE SCALE GENOMIC DNA]</scope>
    <source>
        <strain evidence="3">F231</strain>
    </source>
</reference>
<dbReference type="Proteomes" id="UP001346149">
    <property type="component" value="Unassembled WGS sequence"/>
</dbReference>
<dbReference type="InterPro" id="IPR008999">
    <property type="entry name" value="Actin-crosslinking"/>
</dbReference>
<feature type="domain" description="DUF569" evidence="2">
    <location>
        <begin position="324"/>
        <end position="387"/>
    </location>
</feature>
<dbReference type="PANTHER" id="PTHR31205">
    <property type="entry name" value="ACTIN CROSS-LINKING PROTEIN (DUF569)"/>
    <property type="match status" value="1"/>
</dbReference>
<dbReference type="CDD" id="cd23340">
    <property type="entry name" value="beta-trefoil_FSCN_ACP-like"/>
    <property type="match status" value="2"/>
</dbReference>
<dbReference type="EMBL" id="JAXQNO010000013">
    <property type="protein sequence ID" value="KAK4786194.1"/>
    <property type="molecule type" value="Genomic_DNA"/>
</dbReference>
<evidence type="ECO:0000313" key="4">
    <source>
        <dbReference type="Proteomes" id="UP001346149"/>
    </source>
</evidence>
<evidence type="ECO:0000256" key="1">
    <source>
        <dbReference type="SAM" id="MobiDB-lite"/>
    </source>
</evidence>
<feature type="domain" description="DUF569" evidence="2">
    <location>
        <begin position="210"/>
        <end position="290"/>
    </location>
</feature>
<keyword evidence="4" id="KW-1185">Reference proteome</keyword>
<evidence type="ECO:0000313" key="3">
    <source>
        <dbReference type="EMBL" id="KAK4786194.1"/>
    </source>
</evidence>
<sequence>MEFFRKTYAVKLRSHHGKFLVADEEEQETVRQSGRSAELNNARWSVEPGKSEKTIRLKSCHGLYLSASDVPFFLGMTGKKVVLTRPGPDLDSDPTIEWEPIGDGFQVRLMAWSGKYLRANGGTPPWRNSITHDDHRGATQKWLLWEVEAVEPAAGDLVPDRDGSEPLHQYLLSVSSFSSVAEDIISVLGSEDSPKEDSSSYQLSDSGSVIEMFRNAKTVKLRSRHGKYLVAEDNGETVGQHSDGTCLNARWTVETIFNSESAIRLRSCHGQYLTASTSRFRLGFAGYKVSIIPTTCSFHYIYILLYQWKMTDGRCGVCAASLFQVLQTMPKGLDSSLEWEPIGEGTRVKLKARHGNFLRANSSTPPWSGSVTHDIPRRSSAQDWVLWSVQVMELRDQSVDEEPLVPVSPPALLTYSTPSSELDSNSSAPAKSPSFHRLETRMDRVASQNAKGEARVVNYQIANERGEVMGGDMQGYTLHFNGKNVEELTRKLEEETGIHSLAVCFRSPLNGELCPLRLKLPPTTVMHVVIVPLTVG</sequence>
<feature type="region of interest" description="Disordered" evidence="1">
    <location>
        <begin position="416"/>
        <end position="436"/>
    </location>
</feature>
<dbReference type="PANTHER" id="PTHR31205:SF69">
    <property type="entry name" value="ACTIN CROSS-LINKING PROTEIN (DUF569)"/>
    <property type="match status" value="1"/>
</dbReference>
<proteinExistence type="predicted"/>
<gene>
    <name evidence="3" type="ORF">SAY86_002883</name>
</gene>
<protein>
    <recommendedName>
        <fullName evidence="2">DUF569 domain-containing protein</fullName>
    </recommendedName>
</protein>
<comment type="caution">
    <text evidence="3">The sequence shown here is derived from an EMBL/GenBank/DDBJ whole genome shotgun (WGS) entry which is preliminary data.</text>
</comment>
<dbReference type="AlphaFoldDB" id="A0AAN7LKZ2"/>
<dbReference type="InterPro" id="IPR007679">
    <property type="entry name" value="DUF569"/>
</dbReference>
<dbReference type="SUPFAM" id="SSF50405">
    <property type="entry name" value="Actin-crosslinking proteins"/>
    <property type="match status" value="2"/>
</dbReference>
<evidence type="ECO:0000259" key="2">
    <source>
        <dbReference type="Pfam" id="PF04601"/>
    </source>
</evidence>